<evidence type="ECO:0000313" key="1">
    <source>
        <dbReference type="EMBL" id="GAD87322.1"/>
    </source>
</evidence>
<sequence>MELRDITNEGSLLHSYKTVFVDNQGYELLRPYRDHQRRFPVFLDRVFATAPAASPLELLDYRTRAAMDDADAGRVFVLERNDNSADTAVTRLFWVWLSPALVKQFADDKSGTPVLRANVVLHPRAGLEKYPAYWRGGIDPVKTPNYLELGARYLCKEKFAVTQHFCAVRRAAPKVEGGPCLSAFAVVVPVSSAGAYANLTDPAVLSEALRHIGRRCYEAITTRLVPVAAVKLERIAVSAYSRSGTVLSGLLANSRKDDRFMSESLREIYAFDIVLNEVVNGKVVKTKKQGYDEFWARLKAWQGDDADRRIRLYSAEPATVADVRAELRTRLTKYGGGYHNAAVPFARFNGTRRPDGTPFNGLTDGYEIYSTDNSRSLVVLPSNNSLVYLSTENIKNDGGFGPGGSYEPGLEGHSWFVSRLMSHALFHSGF</sequence>
<organism evidence="1 2">
    <name type="scientific">Nocardia asteroides NBRC 15531</name>
    <dbReference type="NCBI Taxonomy" id="1110697"/>
    <lineage>
        <taxon>Bacteria</taxon>
        <taxon>Bacillati</taxon>
        <taxon>Actinomycetota</taxon>
        <taxon>Actinomycetes</taxon>
        <taxon>Mycobacteriales</taxon>
        <taxon>Nocardiaceae</taxon>
        <taxon>Nocardia</taxon>
    </lineage>
</organism>
<dbReference type="GeneID" id="91516031"/>
<keyword evidence="2" id="KW-1185">Reference proteome</keyword>
<dbReference type="AlphaFoldDB" id="U5EB33"/>
<evidence type="ECO:0000313" key="2">
    <source>
        <dbReference type="Proteomes" id="UP000017048"/>
    </source>
</evidence>
<gene>
    <name evidence="1" type="ORF">NCAST_34_04520</name>
</gene>
<accession>U5EB33</accession>
<protein>
    <submittedName>
        <fullName evidence="1">Uncharacterized protein</fullName>
    </submittedName>
</protein>
<dbReference type="OrthoDB" id="5196179at2"/>
<dbReference type="RefSeq" id="WP_019045918.1">
    <property type="nucleotide sequence ID" value="NZ_BAFO02000034.1"/>
</dbReference>
<dbReference type="EMBL" id="BAFO02000034">
    <property type="protein sequence ID" value="GAD87322.1"/>
    <property type="molecule type" value="Genomic_DNA"/>
</dbReference>
<dbReference type="Proteomes" id="UP000017048">
    <property type="component" value="Unassembled WGS sequence"/>
</dbReference>
<name>U5EB33_NOCAS</name>
<dbReference type="STRING" id="1824.SAMN05444423_104398"/>
<proteinExistence type="predicted"/>
<reference evidence="1 2" key="1">
    <citation type="journal article" date="2014" name="BMC Genomics">
        <title>Genome based analysis of type-I polyketide synthase and nonribosomal peptide synthetase gene clusters in seven strains of five representative Nocardia species.</title>
        <authorList>
            <person name="Komaki H."/>
            <person name="Ichikawa N."/>
            <person name="Hosoyama A."/>
            <person name="Takahashi-Nakaguchi A."/>
            <person name="Matsuzawa T."/>
            <person name="Suzuki K."/>
            <person name="Fujita N."/>
            <person name="Gonoi T."/>
        </authorList>
    </citation>
    <scope>NUCLEOTIDE SEQUENCE [LARGE SCALE GENOMIC DNA]</scope>
    <source>
        <strain evidence="1 2">NBRC 15531</strain>
    </source>
</reference>
<comment type="caution">
    <text evidence="1">The sequence shown here is derived from an EMBL/GenBank/DDBJ whole genome shotgun (WGS) entry which is preliminary data.</text>
</comment>